<dbReference type="Proteomes" id="UP000225135">
    <property type="component" value="Unassembled WGS sequence"/>
</dbReference>
<protein>
    <recommendedName>
        <fullName evidence="3">Bacterial Ig domain-containing protein</fullName>
    </recommendedName>
</protein>
<evidence type="ECO:0000313" key="2">
    <source>
        <dbReference type="Proteomes" id="UP000225135"/>
    </source>
</evidence>
<dbReference type="AlphaFoldDB" id="A0A9X7DZZ0"/>
<organism evidence="1 2">
    <name type="scientific">Bacillus cereus</name>
    <dbReference type="NCBI Taxonomy" id="1396"/>
    <lineage>
        <taxon>Bacteria</taxon>
        <taxon>Bacillati</taxon>
        <taxon>Bacillota</taxon>
        <taxon>Bacilli</taxon>
        <taxon>Bacillales</taxon>
        <taxon>Bacillaceae</taxon>
        <taxon>Bacillus</taxon>
        <taxon>Bacillus cereus group</taxon>
    </lineage>
</organism>
<comment type="caution">
    <text evidence="1">The sequence shown here is derived from an EMBL/GenBank/DDBJ whole genome shotgun (WGS) entry which is preliminary data.</text>
</comment>
<proteinExistence type="predicted"/>
<reference evidence="1 2" key="1">
    <citation type="submission" date="2017-09" db="EMBL/GenBank/DDBJ databases">
        <title>Large-scale bioinformatics analysis of Bacillus genomes uncovers conserved roles of natural products in bacterial physiology.</title>
        <authorList>
            <consortium name="Agbiome Team Llc"/>
            <person name="Bleich R.M."/>
            <person name="Grubbs K.J."/>
            <person name="Santa Maria K.C."/>
            <person name="Allen S.E."/>
            <person name="Farag S."/>
            <person name="Shank E.A."/>
            <person name="Bowers A."/>
        </authorList>
    </citation>
    <scope>NUCLEOTIDE SEQUENCE [LARGE SCALE GENOMIC DNA]</scope>
    <source>
        <strain evidence="1 2">AFS029792</strain>
    </source>
</reference>
<accession>A0A9X7DZZ0</accession>
<sequence length="218" mass="23633">KNESGNGSVILNEQQAIEQNSLVQSRATANFFQDVSYSITPRGVVLRILTDQYVKGQIVDMSVDGGLVGTSQTQELRQEGTRGVVEFTLTHSITPKSSIIFYLKSGKNIIDSKSYKPNFTANSTPDKAILNPVKDTDEYISGTVKQPSVGHVVAIQGGQKIRVNSNGTFEIPISKQQAGTVLTVYSYHDTTNTRDYSTSTVTVEGTEVAPTAPEVNEV</sequence>
<feature type="non-terminal residue" evidence="1">
    <location>
        <position position="1"/>
    </location>
</feature>
<dbReference type="EMBL" id="NUUR01000166">
    <property type="protein sequence ID" value="PHG71630.1"/>
    <property type="molecule type" value="Genomic_DNA"/>
</dbReference>
<evidence type="ECO:0000313" key="1">
    <source>
        <dbReference type="EMBL" id="PHG71630.1"/>
    </source>
</evidence>
<feature type="non-terminal residue" evidence="1">
    <location>
        <position position="218"/>
    </location>
</feature>
<gene>
    <name evidence="1" type="ORF">COI69_32595</name>
</gene>
<evidence type="ECO:0008006" key="3">
    <source>
        <dbReference type="Google" id="ProtNLM"/>
    </source>
</evidence>
<name>A0A9X7DZZ0_BACCE</name>